<dbReference type="GO" id="GO:0008270">
    <property type="term" value="F:zinc ion binding"/>
    <property type="evidence" value="ECO:0007669"/>
    <property type="project" value="UniProtKB-KW"/>
</dbReference>
<dbReference type="GO" id="GO:0039502">
    <property type="term" value="P:symbiont-mediated suppression of host type I interferon-mediated signaling pathway"/>
    <property type="evidence" value="ECO:0007669"/>
    <property type="project" value="UniProtKB-UniRule"/>
</dbReference>
<keyword evidence="4 18" id="KW-0945">Host-virus interaction</keyword>
<evidence type="ECO:0000256" key="6">
    <source>
        <dbReference type="ARBA" id="ARBA00022723"/>
    </source>
</evidence>
<keyword evidence="11 18" id="KW-0238">DNA-binding</keyword>
<dbReference type="EMBL" id="MH777389">
    <property type="protein sequence ID" value="AYA94952.1"/>
    <property type="molecule type" value="Genomic_DNA"/>
</dbReference>
<keyword evidence="15" id="KW-0922">Interferon antiviral system evasion</keyword>
<gene>
    <name evidence="18" type="primary">E7</name>
</gene>
<feature type="short sequence motif" description="Nuclear export signal" evidence="18">
    <location>
        <begin position="70"/>
        <end position="78"/>
    </location>
</feature>
<evidence type="ECO:0000256" key="9">
    <source>
        <dbReference type="ARBA" id="ARBA00022833"/>
    </source>
</evidence>
<keyword evidence="2 18" id="KW-0244">Early protein</keyword>
<keyword evidence="13 18" id="KW-0804">Transcription</keyword>
<reference evidence="20" key="1">
    <citation type="journal article" date="2018" name="Nat. Med.">
        <title>Expanded skin virome in DOCK8-deficient patients.</title>
        <authorList>
            <consortium name="NISC Comparative Sequencing Program"/>
            <person name="Tirosh O."/>
            <person name="Conlan S."/>
            <person name="Deming C."/>
            <person name="Lee-Lin S.Q."/>
            <person name="Huang X."/>
            <person name="Su H.C."/>
            <person name="Freeman A.F."/>
            <person name="Segre J.A."/>
            <person name="Kong H.H."/>
        </authorList>
    </citation>
    <scope>NUCLEOTIDE SEQUENCE</scope>
    <source>
        <strain evidence="20">HPV-mSK_250</strain>
    </source>
</reference>
<dbReference type="GO" id="GO:0030430">
    <property type="term" value="C:host cell cytoplasm"/>
    <property type="evidence" value="ECO:0007669"/>
    <property type="project" value="UniProtKB-SubCell"/>
</dbReference>
<evidence type="ECO:0000256" key="16">
    <source>
        <dbReference type="ARBA" id="ARBA00023280"/>
    </source>
</evidence>
<evidence type="ECO:0000256" key="7">
    <source>
        <dbReference type="ARBA" id="ARBA00022771"/>
    </source>
</evidence>
<evidence type="ECO:0000256" key="5">
    <source>
        <dbReference type="ARBA" id="ARBA00022632"/>
    </source>
</evidence>
<evidence type="ECO:0000256" key="3">
    <source>
        <dbReference type="ARBA" id="ARBA00022562"/>
    </source>
</evidence>
<comment type="PTM">
    <text evidence="18">Highly phosphorylated.</text>
</comment>
<evidence type="ECO:0000256" key="19">
    <source>
        <dbReference type="PIRNR" id="PIRNR003407"/>
    </source>
</evidence>
<protein>
    <recommendedName>
        <fullName evidence="18 19">Protein E7</fullName>
    </recommendedName>
</protein>
<sequence length="99" mass="11235">MRGTNPTIPEIELQSLEQLVLPDNLLCDEAPESLSPDCIQEVEHPYRIESVCGRCEAGVRFCVTTTEDNIRILERLLFNNLRFICTPCSKNLFRHGGSQ</sequence>
<evidence type="ECO:0000256" key="18">
    <source>
        <dbReference type="HAMAP-Rule" id="MF_04004"/>
    </source>
</evidence>
<dbReference type="GO" id="GO:0003700">
    <property type="term" value="F:DNA-binding transcription factor activity"/>
    <property type="evidence" value="ECO:0007669"/>
    <property type="project" value="UniProtKB-UniRule"/>
</dbReference>
<evidence type="ECO:0000256" key="10">
    <source>
        <dbReference type="ARBA" id="ARBA00023015"/>
    </source>
</evidence>
<keyword evidence="12 18" id="KW-0010">Activator</keyword>
<comment type="caution">
    <text evidence="18">Lacks conserved residue(s) required for the propagation of feature annotation.</text>
</comment>
<comment type="domain">
    <text evidence="18">The E7 terminal domain is an intrinsically disordered domain, whose flexibility and conformational transitions confer target adaptability to the oncoprotein. It allows adaptation to a variety of protein targets and exposes the PEST degradation sequence that regulates its turnover in the cell.</text>
</comment>
<evidence type="ECO:0000256" key="13">
    <source>
        <dbReference type="ARBA" id="ARBA00023163"/>
    </source>
</evidence>
<comment type="function">
    <text evidence="19">E7 protein has both transforming and trans-activating activities.</text>
</comment>
<evidence type="ECO:0000256" key="8">
    <source>
        <dbReference type="ARBA" id="ARBA00022830"/>
    </source>
</evidence>
<dbReference type="GO" id="GO:0019904">
    <property type="term" value="F:protein domain specific binding"/>
    <property type="evidence" value="ECO:0007669"/>
    <property type="project" value="UniProtKB-UniRule"/>
</dbReference>
<dbReference type="GO" id="GO:0003677">
    <property type="term" value="F:DNA binding"/>
    <property type="evidence" value="ECO:0007669"/>
    <property type="project" value="UniProtKB-UniRule"/>
</dbReference>
<accession>A0A385PSK9</accession>
<evidence type="ECO:0000256" key="17">
    <source>
        <dbReference type="ARBA" id="ARBA00023309"/>
    </source>
</evidence>
<keyword evidence="7 18" id="KW-0863">Zinc-finger</keyword>
<evidence type="ECO:0000256" key="14">
    <source>
        <dbReference type="ARBA" id="ARBA00023200"/>
    </source>
</evidence>
<dbReference type="InterPro" id="IPR000148">
    <property type="entry name" value="Papilloma_E7"/>
</dbReference>
<feature type="short sequence motif" description="LXCXE motif; interaction with host RB1 and TMEM173/STING" evidence="18">
    <location>
        <begin position="25"/>
        <end position="29"/>
    </location>
</feature>
<dbReference type="GO" id="GO:0052170">
    <property type="term" value="P:symbiont-mediated suppression of host innate immune response"/>
    <property type="evidence" value="ECO:0007669"/>
    <property type="project" value="UniProtKB-KW"/>
</dbReference>
<proteinExistence type="inferred from homology"/>
<evidence type="ECO:0000256" key="15">
    <source>
        <dbReference type="ARBA" id="ARBA00023258"/>
    </source>
</evidence>
<name>A0A385PSK9_9PAPI</name>
<dbReference type="HAMAP" id="MF_04004">
    <property type="entry name" value="PPV_E7"/>
    <property type="match status" value="1"/>
</dbReference>
<dbReference type="GO" id="GO:0042025">
    <property type="term" value="C:host cell nucleus"/>
    <property type="evidence" value="ECO:0007669"/>
    <property type="project" value="UniProtKB-SubCell"/>
</dbReference>
<keyword evidence="3 18" id="KW-1048">Host nucleus</keyword>
<dbReference type="PIRSF" id="PIRSF003407">
    <property type="entry name" value="Papvi_E7"/>
    <property type="match status" value="1"/>
</dbReference>
<feature type="zinc finger region" evidence="18">
    <location>
        <begin position="52"/>
        <end position="88"/>
    </location>
</feature>
<dbReference type="Gene3D" id="3.30.160.330">
    <property type="match status" value="1"/>
</dbReference>
<evidence type="ECO:0000256" key="2">
    <source>
        <dbReference type="ARBA" id="ARBA00022518"/>
    </source>
</evidence>
<comment type="subcellular location">
    <subcellularLocation>
        <location evidence="18">Host cytoplasm</location>
    </subcellularLocation>
    <subcellularLocation>
        <location evidence="18">Host nucleus</location>
    </subcellularLocation>
    <text evidence="18">Predominantly found in the host nucleus.</text>
</comment>
<keyword evidence="5 18" id="KW-1090">Inhibition of host innate immune response by virus</keyword>
<comment type="function">
    <text evidence="18">Plays a role in viral genome replication by driving entry of quiescent cells into the cell cycle. Stimulation of progression from G1 to S phase allows the virus to efficiently use the cellular DNA replicating machinery to achieve viral genome replication. E7 protein has both transforming and trans-activating activities. Induces the disassembly of the E2F1 transcription factor from RB1, with subsequent transcriptional activation of E2F1-regulated S-phase genes. Interferes with host histone deacetylation mediated by HDAC1 and HDAC2, leading to transcription activation. Plays also a role in the inhibition of both antiviral and antiproliferative functions of host interferon alpha. Interaction with host TMEM173/STING impairs the ability of TMEM173/STING to sense cytosolic DNA and promote the production of type I interferon (IFN-alpha and IFN-beta).</text>
</comment>
<dbReference type="GO" id="GO:0006351">
    <property type="term" value="P:DNA-templated transcription"/>
    <property type="evidence" value="ECO:0007669"/>
    <property type="project" value="UniProtKB-UniRule"/>
</dbReference>
<comment type="subunit">
    <text evidence="18">Homodimer. Homooligomer. Interacts with host RB1; this interaction induces dissociation of RB1-E2F1 complex thereby disrupting RB1 activity. Interacts with host EP300; this interaction represses EP300 transcriptional activity. Interacts with protein E2; this interaction inhibits E7 oncogenic activity. Interacts with host TMEM173/STING; this interaction impairs the ability of TMEM173/STING to sense cytosolic DNA and promote the production of type I interferon (IFN-alpha and IFN-beta).</text>
</comment>
<keyword evidence="16 18" id="KW-0899">Viral immunoevasion</keyword>
<evidence type="ECO:0000256" key="4">
    <source>
        <dbReference type="ARBA" id="ARBA00022581"/>
    </source>
</evidence>
<keyword evidence="17 18" id="KW-1078">G1/S host cell cycle checkpoint dysregulation by virus</keyword>
<keyword evidence="8 18" id="KW-1114">Inhibition of host interferon signaling pathway by virus</keyword>
<dbReference type="SUPFAM" id="SSF161234">
    <property type="entry name" value="E7 C-terminal domain-like"/>
    <property type="match status" value="1"/>
</dbReference>
<evidence type="ECO:0000256" key="12">
    <source>
        <dbReference type="ARBA" id="ARBA00023159"/>
    </source>
</evidence>
<evidence type="ECO:0000313" key="20">
    <source>
        <dbReference type="EMBL" id="AYA94952.1"/>
    </source>
</evidence>
<keyword evidence="10 18" id="KW-0805">Transcription regulation</keyword>
<keyword evidence="14 18" id="KW-1035">Host cytoplasm</keyword>
<organism evidence="20">
    <name type="scientific">Human papillomavirus</name>
    <dbReference type="NCBI Taxonomy" id="10566"/>
    <lineage>
        <taxon>Viruses</taxon>
        <taxon>Monodnaviria</taxon>
        <taxon>Shotokuvirae</taxon>
        <taxon>Cossaviricota</taxon>
        <taxon>Papovaviricetes</taxon>
        <taxon>Zurhausenvirales</taxon>
        <taxon>Papillomaviridae</taxon>
    </lineage>
</organism>
<keyword evidence="6 18" id="KW-0479">Metal-binding</keyword>
<keyword evidence="1 18" id="KW-1121">Modulation of host cell cycle by virus</keyword>
<comment type="similarity">
    <text evidence="18 19">Belongs to the papillomaviridae E7 protein family.</text>
</comment>
<dbReference type="Pfam" id="PF00527">
    <property type="entry name" value="E7"/>
    <property type="match status" value="1"/>
</dbReference>
<keyword evidence="9 18" id="KW-0862">Zinc</keyword>
<evidence type="ECO:0000256" key="11">
    <source>
        <dbReference type="ARBA" id="ARBA00023125"/>
    </source>
</evidence>
<dbReference type="GO" id="GO:0039645">
    <property type="term" value="P:symbiont-mediated perturbation of host cell cycle G1/S transition checkpoint"/>
    <property type="evidence" value="ECO:0007669"/>
    <property type="project" value="UniProtKB-UniRule"/>
</dbReference>
<evidence type="ECO:0000256" key="1">
    <source>
        <dbReference type="ARBA" id="ARBA00022504"/>
    </source>
</evidence>